<dbReference type="AlphaFoldDB" id="A0A7J6LMS4"/>
<evidence type="ECO:0000313" key="1">
    <source>
        <dbReference type="EMBL" id="KAF4655693.1"/>
    </source>
</evidence>
<accession>A0A7J6LMS4</accession>
<gene>
    <name evidence="2" type="ORF">FOL46_006079</name>
    <name evidence="1" type="ORF">FOZ61_007436</name>
</gene>
<evidence type="ECO:0000313" key="4">
    <source>
        <dbReference type="Proteomes" id="UP000572268"/>
    </source>
</evidence>
<comment type="caution">
    <text evidence="2">The sequence shown here is derived from an EMBL/GenBank/DDBJ whole genome shotgun (WGS) entry which is preliminary data.</text>
</comment>
<dbReference type="Proteomes" id="UP000570595">
    <property type="component" value="Unassembled WGS sequence"/>
</dbReference>
<dbReference type="EMBL" id="JABANN010000384">
    <property type="protein sequence ID" value="KAF4660568.1"/>
    <property type="molecule type" value="Genomic_DNA"/>
</dbReference>
<proteinExistence type="predicted"/>
<organism evidence="2 4">
    <name type="scientific">Perkinsus olseni</name>
    <name type="common">Perkinsus atlanticus</name>
    <dbReference type="NCBI Taxonomy" id="32597"/>
    <lineage>
        <taxon>Eukaryota</taxon>
        <taxon>Sar</taxon>
        <taxon>Alveolata</taxon>
        <taxon>Perkinsozoa</taxon>
        <taxon>Perkinsea</taxon>
        <taxon>Perkinsida</taxon>
        <taxon>Perkinsidae</taxon>
        <taxon>Perkinsus</taxon>
    </lineage>
</organism>
<protein>
    <submittedName>
        <fullName evidence="2">Uncharacterized protein</fullName>
    </submittedName>
</protein>
<evidence type="ECO:0000313" key="2">
    <source>
        <dbReference type="EMBL" id="KAF4660568.1"/>
    </source>
</evidence>
<reference evidence="3 4" key="1">
    <citation type="submission" date="2020-04" db="EMBL/GenBank/DDBJ databases">
        <title>Perkinsus olseni comparative genomics.</title>
        <authorList>
            <person name="Bogema D.R."/>
        </authorList>
    </citation>
    <scope>NUCLEOTIDE SEQUENCE [LARGE SCALE GENOMIC DNA]</scope>
    <source>
        <strain evidence="1">ATCC PRA-179</strain>
        <strain evidence="2">ATCC PRA-31</strain>
    </source>
</reference>
<sequence>MPLSSLLKESLPDSVDKIQLSHITGFVTKRHVAALAVWKRENFHRVWMKYAVTYDSILQLENKAPSADPATRKTQKNNMIRAVCQDTVLQGYLPI</sequence>
<evidence type="ECO:0000313" key="3">
    <source>
        <dbReference type="Proteomes" id="UP000570595"/>
    </source>
</evidence>
<name>A0A7J6LMS4_PEROL</name>
<dbReference type="EMBL" id="JABAHT010000452">
    <property type="protein sequence ID" value="KAF4655693.1"/>
    <property type="molecule type" value="Genomic_DNA"/>
</dbReference>
<dbReference type="OrthoDB" id="10433950at2759"/>
<dbReference type="Proteomes" id="UP000572268">
    <property type="component" value="Unassembled WGS sequence"/>
</dbReference>